<organism evidence="1">
    <name type="scientific">Podoviridae sp. ct2m58</name>
    <dbReference type="NCBI Taxonomy" id="2827721"/>
    <lineage>
        <taxon>Viruses</taxon>
        <taxon>Duplodnaviria</taxon>
        <taxon>Heunggongvirae</taxon>
        <taxon>Uroviricota</taxon>
        <taxon>Caudoviricetes</taxon>
    </lineage>
</organism>
<protein>
    <submittedName>
        <fullName evidence="1">Uncharacterized protein</fullName>
    </submittedName>
</protein>
<proteinExistence type="predicted"/>
<reference evidence="1" key="1">
    <citation type="journal article" date="2021" name="Proc. Natl. Acad. Sci. U.S.A.">
        <title>A Catalog of Tens of Thousands of Viruses from Human Metagenomes Reveals Hidden Associations with Chronic Diseases.</title>
        <authorList>
            <person name="Tisza M.J."/>
            <person name="Buck C.B."/>
        </authorList>
    </citation>
    <scope>NUCLEOTIDE SEQUENCE</scope>
    <source>
        <strain evidence="1">Ct2m58</strain>
    </source>
</reference>
<sequence>MFVFMETLEKIYCTGHDNNDALIATLANQRNNDPMAMAAMMNGGMNNWCNNPLTK</sequence>
<accession>A0A8S5TLX1</accession>
<name>A0A8S5TLX1_9CAUD</name>
<dbReference type="EMBL" id="BK032856">
    <property type="protein sequence ID" value="DAF64302.1"/>
    <property type="molecule type" value="Genomic_DNA"/>
</dbReference>
<evidence type="ECO:0000313" key="1">
    <source>
        <dbReference type="EMBL" id="DAF64302.1"/>
    </source>
</evidence>